<accession>A0A8J3WSN6</accession>
<dbReference type="Proteomes" id="UP000634476">
    <property type="component" value="Unassembled WGS sequence"/>
</dbReference>
<dbReference type="InterPro" id="IPR011009">
    <property type="entry name" value="Kinase-like_dom_sf"/>
</dbReference>
<dbReference type="EMBL" id="BOOK01000018">
    <property type="protein sequence ID" value="GII00834.1"/>
    <property type="molecule type" value="Genomic_DNA"/>
</dbReference>
<protein>
    <recommendedName>
        <fullName evidence="1">Aminoglycoside phosphotransferase domain-containing protein</fullName>
    </recommendedName>
</protein>
<comment type="caution">
    <text evidence="2">The sequence shown here is derived from an EMBL/GenBank/DDBJ whole genome shotgun (WGS) entry which is preliminary data.</text>
</comment>
<dbReference type="InterPro" id="IPR002575">
    <property type="entry name" value="Aminoglycoside_PTrfase"/>
</dbReference>
<feature type="domain" description="Aminoglycoside phosphotransferase" evidence="1">
    <location>
        <begin position="150"/>
        <end position="355"/>
    </location>
</feature>
<organism evidence="2 3">
    <name type="scientific">Planobispora takensis</name>
    <dbReference type="NCBI Taxonomy" id="1367882"/>
    <lineage>
        <taxon>Bacteria</taxon>
        <taxon>Bacillati</taxon>
        <taxon>Actinomycetota</taxon>
        <taxon>Actinomycetes</taxon>
        <taxon>Streptosporangiales</taxon>
        <taxon>Streptosporangiaceae</taxon>
        <taxon>Planobispora</taxon>
    </lineage>
</organism>
<keyword evidence="3" id="KW-1185">Reference proteome</keyword>
<gene>
    <name evidence="2" type="ORF">Pta02_28420</name>
</gene>
<proteinExistence type="predicted"/>
<dbReference type="SUPFAM" id="SSF56112">
    <property type="entry name" value="Protein kinase-like (PK-like)"/>
    <property type="match status" value="1"/>
</dbReference>
<name>A0A8J3WSN6_9ACTN</name>
<dbReference type="AlphaFoldDB" id="A0A8J3WSN6"/>
<dbReference type="Pfam" id="PF01636">
    <property type="entry name" value="APH"/>
    <property type="match status" value="1"/>
</dbReference>
<sequence>MVTSQGECLGTYGPFPVESPWWAEVGPVAERLTAALGVPVMVLRLVRVEGGEGARDGHVTYHAEALARPRDGLLGAPPPDAADLLRPAPRRSGWATAPGLREALSWAREALRAADRPVDGDVRQIKSWNLSGLFRVPTVRGPVWLKALPEFATWEARAIDLVAQVDPELVPSVVAADADRRLMLLEHVPGEDCWEASDDVVQTMIRRWSAAQLEIARRGRAAPAGLTDRTPRTLAGLTDRTPRTLAGLAHGLLDGEAATGLTAAELSAARRLADDLPAMAAALEECGLPDTLVHADFHCGNWRSDGRRTVAVDFSDSHFGHPAVDGLRAGDFRPAEHRDRATAAWIAAWSDLVPGSDPGRALVLAEPVKCVMHAVRYQEFLDGIETSERIYHEGDPAGEIRAALAGAAALQDAGVRLGRA</sequence>
<reference evidence="2" key="1">
    <citation type="submission" date="2021-01" db="EMBL/GenBank/DDBJ databases">
        <title>Whole genome shotgun sequence of Planobispora takensis NBRC 109077.</title>
        <authorList>
            <person name="Komaki H."/>
            <person name="Tamura T."/>
        </authorList>
    </citation>
    <scope>NUCLEOTIDE SEQUENCE</scope>
    <source>
        <strain evidence="2">NBRC 109077</strain>
    </source>
</reference>
<dbReference type="Gene3D" id="3.90.1200.10">
    <property type="match status" value="1"/>
</dbReference>
<evidence type="ECO:0000259" key="1">
    <source>
        <dbReference type="Pfam" id="PF01636"/>
    </source>
</evidence>
<evidence type="ECO:0000313" key="2">
    <source>
        <dbReference type="EMBL" id="GII00834.1"/>
    </source>
</evidence>
<evidence type="ECO:0000313" key="3">
    <source>
        <dbReference type="Proteomes" id="UP000634476"/>
    </source>
</evidence>